<gene>
    <name evidence="1" type="ORF">METZ01_LOCUS173029</name>
</gene>
<evidence type="ECO:0000313" key="1">
    <source>
        <dbReference type="EMBL" id="SVB20175.1"/>
    </source>
</evidence>
<dbReference type="EMBL" id="UINC01032469">
    <property type="protein sequence ID" value="SVB20175.1"/>
    <property type="molecule type" value="Genomic_DNA"/>
</dbReference>
<accession>A0A382C264</accession>
<dbReference type="AlphaFoldDB" id="A0A382C264"/>
<evidence type="ECO:0008006" key="2">
    <source>
        <dbReference type="Google" id="ProtNLM"/>
    </source>
</evidence>
<name>A0A382C264_9ZZZZ</name>
<reference evidence="1" key="1">
    <citation type="submission" date="2018-05" db="EMBL/GenBank/DDBJ databases">
        <authorList>
            <person name="Lanie J.A."/>
            <person name="Ng W.-L."/>
            <person name="Kazmierczak K.M."/>
            <person name="Andrzejewski T.M."/>
            <person name="Davidsen T.M."/>
            <person name="Wayne K.J."/>
            <person name="Tettelin H."/>
            <person name="Glass J.I."/>
            <person name="Rusch D."/>
            <person name="Podicherti R."/>
            <person name="Tsui H.-C.T."/>
            <person name="Winkler M.E."/>
        </authorList>
    </citation>
    <scope>NUCLEOTIDE SEQUENCE</scope>
</reference>
<sequence>VLTHEFHIDDFAQGFATMASGKSGKVILNWE</sequence>
<proteinExistence type="predicted"/>
<feature type="non-terminal residue" evidence="1">
    <location>
        <position position="1"/>
    </location>
</feature>
<protein>
    <recommendedName>
        <fullName evidence="2">L-threonine 3-dehydrogenase</fullName>
    </recommendedName>
</protein>
<organism evidence="1">
    <name type="scientific">marine metagenome</name>
    <dbReference type="NCBI Taxonomy" id="408172"/>
    <lineage>
        <taxon>unclassified sequences</taxon>
        <taxon>metagenomes</taxon>
        <taxon>ecological metagenomes</taxon>
    </lineage>
</organism>